<gene>
    <name evidence="1" type="ORF">SAMN02745207_02742</name>
</gene>
<evidence type="ECO:0000313" key="2">
    <source>
        <dbReference type="Proteomes" id="UP000184447"/>
    </source>
</evidence>
<evidence type="ECO:0000313" key="1">
    <source>
        <dbReference type="EMBL" id="SHH83659.1"/>
    </source>
</evidence>
<organism evidence="1 2">
    <name type="scientific">Clostridium grantii DSM 8605</name>
    <dbReference type="NCBI Taxonomy" id="1121316"/>
    <lineage>
        <taxon>Bacteria</taxon>
        <taxon>Bacillati</taxon>
        <taxon>Bacillota</taxon>
        <taxon>Clostridia</taxon>
        <taxon>Eubacteriales</taxon>
        <taxon>Clostridiaceae</taxon>
        <taxon>Clostridium</taxon>
    </lineage>
</organism>
<dbReference type="EMBL" id="FQXM01000015">
    <property type="protein sequence ID" value="SHH83659.1"/>
    <property type="molecule type" value="Genomic_DNA"/>
</dbReference>
<reference evidence="1 2" key="1">
    <citation type="submission" date="2016-11" db="EMBL/GenBank/DDBJ databases">
        <authorList>
            <person name="Jaros S."/>
            <person name="Januszkiewicz K."/>
            <person name="Wedrychowicz H."/>
        </authorList>
    </citation>
    <scope>NUCLEOTIDE SEQUENCE [LARGE SCALE GENOMIC DNA]</scope>
    <source>
        <strain evidence="1 2">DSM 8605</strain>
    </source>
</reference>
<feature type="non-terminal residue" evidence="1">
    <location>
        <position position="164"/>
    </location>
</feature>
<keyword evidence="2" id="KW-1185">Reference proteome</keyword>
<dbReference type="RefSeq" id="WP_143160550.1">
    <property type="nucleotide sequence ID" value="NZ_FQXM01000015.1"/>
</dbReference>
<sequence length="164" mass="18946">MQQIVSINSIKQYMDSYKIYEKSEDGKEEFGNLMQDFLSSYKGTNFEAIENGVNKGNQKEEEKNDENAYLFNILTKLNKTPEISKNTETSGSIQIKEIESFKDDFDDIQGVQVETELINKIFSDNKELKPEKIEQLKEKIQEVIKEVEAFSKELKSVEQPVKAT</sequence>
<proteinExistence type="predicted"/>
<name>A0A1M5W7U4_9CLOT</name>
<accession>A0A1M5W7U4</accession>
<dbReference type="Proteomes" id="UP000184447">
    <property type="component" value="Unassembled WGS sequence"/>
</dbReference>
<dbReference type="AlphaFoldDB" id="A0A1M5W7U4"/>
<protein>
    <submittedName>
        <fullName evidence="1">Uncharacterized protein</fullName>
    </submittedName>
</protein>
<dbReference type="STRING" id="1121316.SAMN02745207_02742"/>